<evidence type="ECO:0000313" key="3">
    <source>
        <dbReference type="Proteomes" id="UP000472264"/>
    </source>
</evidence>
<name>A0A665TF32_ECHNA</name>
<sequence>MDTDGESSEAAVMETMFGIFVIRKEDAEPDDDPEDVGVILEGVKVLDELGNVPLAVVMLFALVYALNLSYPPQLRYTFEALQKIIMELDGKRLSKKNQ</sequence>
<dbReference type="PANTHER" id="PTHR31025">
    <property type="entry name" value="SI:CH211-196P9.1-RELATED"/>
    <property type="match status" value="1"/>
</dbReference>
<evidence type="ECO:0000313" key="2">
    <source>
        <dbReference type="Ensembl" id="ENSENLP00000005533.1"/>
    </source>
</evidence>
<dbReference type="InParanoid" id="A0A665TF32"/>
<dbReference type="PANTHER" id="PTHR31025:SF27">
    <property type="entry name" value="SI:CH211-193K19.2-RELATED"/>
    <property type="match status" value="1"/>
</dbReference>
<accession>A0A665TF32</accession>
<dbReference type="Ensembl" id="ENSENLT00000005802.1">
    <property type="protein sequence ID" value="ENSENLP00000005533.1"/>
    <property type="gene ID" value="ENSENLG00000002704.1"/>
</dbReference>
<dbReference type="Proteomes" id="UP000472264">
    <property type="component" value="Chromosome 1"/>
</dbReference>
<dbReference type="OMA" id="QMPNTAI"/>
<proteinExistence type="predicted"/>
<keyword evidence="3" id="KW-1185">Reference proteome</keyword>
<protein>
    <submittedName>
        <fullName evidence="2">Uncharacterized protein</fullName>
    </submittedName>
</protein>
<feature type="transmembrane region" description="Helical" evidence="1">
    <location>
        <begin position="52"/>
        <end position="70"/>
    </location>
</feature>
<dbReference type="AlphaFoldDB" id="A0A665TF32"/>
<organism evidence="2 3">
    <name type="scientific">Echeneis naucrates</name>
    <name type="common">Live sharksucker</name>
    <dbReference type="NCBI Taxonomy" id="173247"/>
    <lineage>
        <taxon>Eukaryota</taxon>
        <taxon>Metazoa</taxon>
        <taxon>Chordata</taxon>
        <taxon>Craniata</taxon>
        <taxon>Vertebrata</taxon>
        <taxon>Euteleostomi</taxon>
        <taxon>Actinopterygii</taxon>
        <taxon>Neopterygii</taxon>
        <taxon>Teleostei</taxon>
        <taxon>Neoteleostei</taxon>
        <taxon>Acanthomorphata</taxon>
        <taxon>Carangaria</taxon>
        <taxon>Carangiformes</taxon>
        <taxon>Echeneidae</taxon>
        <taxon>Echeneis</taxon>
    </lineage>
</organism>
<keyword evidence="1" id="KW-0812">Transmembrane</keyword>
<reference evidence="2" key="1">
    <citation type="submission" date="2021-04" db="EMBL/GenBank/DDBJ databases">
        <authorList>
            <consortium name="Wellcome Sanger Institute Data Sharing"/>
        </authorList>
    </citation>
    <scope>NUCLEOTIDE SEQUENCE [LARGE SCALE GENOMIC DNA]</scope>
</reference>
<keyword evidence="1" id="KW-0472">Membrane</keyword>
<keyword evidence="1" id="KW-1133">Transmembrane helix</keyword>
<evidence type="ECO:0000256" key="1">
    <source>
        <dbReference type="SAM" id="Phobius"/>
    </source>
</evidence>
<reference evidence="2" key="3">
    <citation type="submission" date="2025-09" db="UniProtKB">
        <authorList>
            <consortium name="Ensembl"/>
        </authorList>
    </citation>
    <scope>IDENTIFICATION</scope>
</reference>
<reference evidence="2" key="2">
    <citation type="submission" date="2025-08" db="UniProtKB">
        <authorList>
            <consortium name="Ensembl"/>
        </authorList>
    </citation>
    <scope>IDENTIFICATION</scope>
</reference>